<evidence type="ECO:0000256" key="12">
    <source>
        <dbReference type="ARBA" id="ARBA00033245"/>
    </source>
</evidence>
<dbReference type="PANTHER" id="PTHR12428">
    <property type="entry name" value="OXA1"/>
    <property type="match status" value="1"/>
</dbReference>
<dbReference type="GO" id="GO:0005886">
    <property type="term" value="C:plasma membrane"/>
    <property type="evidence" value="ECO:0007669"/>
    <property type="project" value="UniProtKB-SubCell"/>
</dbReference>
<dbReference type="GO" id="GO:0015031">
    <property type="term" value="P:protein transport"/>
    <property type="evidence" value="ECO:0007669"/>
    <property type="project" value="UniProtKB-KW"/>
</dbReference>
<feature type="compositionally biased region" description="Low complexity" evidence="15">
    <location>
        <begin position="37"/>
        <end position="59"/>
    </location>
</feature>
<dbReference type="NCBIfam" id="NF002353">
    <property type="entry name" value="PRK01318.1-4"/>
    <property type="match status" value="1"/>
</dbReference>
<dbReference type="PRINTS" id="PR00701">
    <property type="entry name" value="60KDINNERMP"/>
</dbReference>
<evidence type="ECO:0000256" key="6">
    <source>
        <dbReference type="ARBA" id="ARBA00022519"/>
    </source>
</evidence>
<evidence type="ECO:0000256" key="8">
    <source>
        <dbReference type="ARBA" id="ARBA00022927"/>
    </source>
</evidence>
<evidence type="ECO:0000313" key="18">
    <source>
        <dbReference type="EMBL" id="GJD78390.1"/>
    </source>
</evidence>
<evidence type="ECO:0000259" key="17">
    <source>
        <dbReference type="Pfam" id="PF14849"/>
    </source>
</evidence>
<organism evidence="18 19">
    <name type="scientific">Methylobacterium gregans</name>
    <dbReference type="NCBI Taxonomy" id="374424"/>
    <lineage>
        <taxon>Bacteria</taxon>
        <taxon>Pseudomonadati</taxon>
        <taxon>Pseudomonadota</taxon>
        <taxon>Alphaproteobacteria</taxon>
        <taxon>Hyphomicrobiales</taxon>
        <taxon>Methylobacteriaceae</taxon>
        <taxon>Methylobacterium</taxon>
    </lineage>
</organism>
<keyword evidence="10 14" id="KW-0472">Membrane</keyword>
<evidence type="ECO:0000256" key="13">
    <source>
        <dbReference type="ARBA" id="ARBA00033342"/>
    </source>
</evidence>
<dbReference type="EMBL" id="BPQM01000030">
    <property type="protein sequence ID" value="GJD78390.1"/>
    <property type="molecule type" value="Genomic_DNA"/>
</dbReference>
<keyword evidence="11 14" id="KW-0143">Chaperone</keyword>
<dbReference type="InterPro" id="IPR028053">
    <property type="entry name" value="Membr_insert_YidC_N"/>
</dbReference>
<dbReference type="GO" id="GO:0032977">
    <property type="term" value="F:membrane insertase activity"/>
    <property type="evidence" value="ECO:0007669"/>
    <property type="project" value="InterPro"/>
</dbReference>
<dbReference type="CDD" id="cd20070">
    <property type="entry name" value="5TM_YidC_Alb3"/>
    <property type="match status" value="1"/>
</dbReference>
<dbReference type="Proteomes" id="UP001055108">
    <property type="component" value="Unassembled WGS sequence"/>
</dbReference>
<dbReference type="AlphaFoldDB" id="A0AA37MA74"/>
<dbReference type="Gene3D" id="2.70.98.90">
    <property type="match status" value="1"/>
</dbReference>
<dbReference type="NCBIfam" id="TIGR03593">
    <property type="entry name" value="yidC_nterm"/>
    <property type="match status" value="1"/>
</dbReference>
<dbReference type="RefSeq" id="WP_238302100.1">
    <property type="nucleotide sequence ID" value="NZ_BPQM01000030.1"/>
</dbReference>
<evidence type="ECO:0000313" key="19">
    <source>
        <dbReference type="Proteomes" id="UP001055108"/>
    </source>
</evidence>
<dbReference type="InterPro" id="IPR038221">
    <property type="entry name" value="YidC_periplasmic_sf"/>
</dbReference>
<dbReference type="PRINTS" id="PR01900">
    <property type="entry name" value="YIDCPROTEIN"/>
</dbReference>
<evidence type="ECO:0000256" key="11">
    <source>
        <dbReference type="ARBA" id="ARBA00023186"/>
    </source>
</evidence>
<dbReference type="InterPro" id="IPR019998">
    <property type="entry name" value="Membr_insert_YidC"/>
</dbReference>
<feature type="domain" description="Membrane insertase YidC/Oxa/ALB C-terminal" evidence="16">
    <location>
        <begin position="390"/>
        <end position="587"/>
    </location>
</feature>
<dbReference type="Pfam" id="PF14849">
    <property type="entry name" value="YidC_periplas"/>
    <property type="match status" value="1"/>
</dbReference>
<dbReference type="InterPro" id="IPR001708">
    <property type="entry name" value="YidC/ALB3/OXA1/COX18"/>
</dbReference>
<feature type="transmembrane region" description="Helical" evidence="14">
    <location>
        <begin position="516"/>
        <end position="536"/>
    </location>
</feature>
<feature type="transmembrane region" description="Helical" evidence="14">
    <location>
        <begin position="548"/>
        <end position="573"/>
    </location>
</feature>
<comment type="subcellular location">
    <subcellularLocation>
        <location evidence="1">Cell inner membrane</location>
        <topology evidence="1">Multi-pass membrane protein</topology>
    </subcellularLocation>
    <subcellularLocation>
        <location evidence="14">Cell membrane</location>
        <topology evidence="14">Multi-pass membrane protein</topology>
    </subcellularLocation>
</comment>
<keyword evidence="6" id="KW-0997">Cell inner membrane</keyword>
<evidence type="ECO:0000256" key="7">
    <source>
        <dbReference type="ARBA" id="ARBA00022692"/>
    </source>
</evidence>
<evidence type="ECO:0000256" key="2">
    <source>
        <dbReference type="ARBA" id="ARBA00010527"/>
    </source>
</evidence>
<comment type="function">
    <text evidence="14">Required for the insertion and/or proper folding and/or complex formation of integral membrane proteins into the membrane. Involved in integration of membrane proteins that insert both dependently and independently of the Sec translocase complex, as well as at least some lipoproteins. Aids folding of multispanning membrane proteins.</text>
</comment>
<dbReference type="GO" id="GO:0051205">
    <property type="term" value="P:protein insertion into membrane"/>
    <property type="evidence" value="ECO:0007669"/>
    <property type="project" value="TreeGrafter"/>
</dbReference>
<comment type="caution">
    <text evidence="18">The sequence shown here is derived from an EMBL/GenBank/DDBJ whole genome shotgun (WGS) entry which is preliminary data.</text>
</comment>
<comment type="similarity">
    <text evidence="2 14">Belongs to the OXA1/ALB3/YidC family. Type 1 subfamily.</text>
</comment>
<dbReference type="Pfam" id="PF02096">
    <property type="entry name" value="60KD_IMP"/>
    <property type="match status" value="1"/>
</dbReference>
<name>A0AA37MA74_9HYPH</name>
<proteinExistence type="inferred from homology"/>
<dbReference type="NCBIfam" id="TIGR03592">
    <property type="entry name" value="yidC_oxa1_cterm"/>
    <property type="match status" value="1"/>
</dbReference>
<feature type="transmembrane region" description="Helical" evidence="14">
    <location>
        <begin position="382"/>
        <end position="409"/>
    </location>
</feature>
<keyword evidence="19" id="KW-1185">Reference proteome</keyword>
<evidence type="ECO:0000256" key="14">
    <source>
        <dbReference type="HAMAP-Rule" id="MF_01810"/>
    </source>
</evidence>
<evidence type="ECO:0000256" key="15">
    <source>
        <dbReference type="SAM" id="MobiDB-lite"/>
    </source>
</evidence>
<feature type="region of interest" description="Disordered" evidence="15">
    <location>
        <begin position="37"/>
        <end position="83"/>
    </location>
</feature>
<dbReference type="PANTHER" id="PTHR12428:SF65">
    <property type="entry name" value="CYTOCHROME C OXIDASE ASSEMBLY PROTEIN COX18, MITOCHONDRIAL"/>
    <property type="match status" value="1"/>
</dbReference>
<keyword evidence="9 14" id="KW-1133">Transmembrane helix</keyword>
<keyword evidence="5 14" id="KW-1003">Cell membrane</keyword>
<reference evidence="18" key="1">
    <citation type="journal article" date="2016" name="Front. Microbiol.">
        <title>Genome Sequence of the Piezophilic, Mesophilic Sulfate-Reducing Bacterium Desulfovibrio indicus J2T.</title>
        <authorList>
            <person name="Cao J."/>
            <person name="Maignien L."/>
            <person name="Shao Z."/>
            <person name="Alain K."/>
            <person name="Jebbar M."/>
        </authorList>
    </citation>
    <scope>NUCLEOTIDE SEQUENCE</scope>
    <source>
        <strain evidence="18">NBRC 103626</strain>
    </source>
</reference>
<feature type="transmembrane region" description="Helical" evidence="14">
    <location>
        <begin position="453"/>
        <end position="473"/>
    </location>
</feature>
<evidence type="ECO:0000256" key="3">
    <source>
        <dbReference type="ARBA" id="ARBA00015325"/>
    </source>
</evidence>
<reference evidence="18" key="2">
    <citation type="submission" date="2021-08" db="EMBL/GenBank/DDBJ databases">
        <authorList>
            <person name="Tani A."/>
            <person name="Ola A."/>
            <person name="Ogura Y."/>
            <person name="Katsura K."/>
            <person name="Hayashi T."/>
        </authorList>
    </citation>
    <scope>NUCLEOTIDE SEQUENCE</scope>
    <source>
        <strain evidence="18">NBRC 103626</strain>
    </source>
</reference>
<dbReference type="HAMAP" id="MF_01810">
    <property type="entry name" value="YidC_type1"/>
    <property type="match status" value="1"/>
</dbReference>
<keyword evidence="4 14" id="KW-0813">Transport</keyword>
<comment type="subunit">
    <text evidence="14">Interacts with the Sec translocase complex via SecD. Specifically interacts with transmembrane segments of nascent integral membrane proteins during membrane integration.</text>
</comment>
<dbReference type="InterPro" id="IPR047196">
    <property type="entry name" value="YidC_ALB_C"/>
</dbReference>
<dbReference type="CDD" id="cd19961">
    <property type="entry name" value="EcYidC-like_peri"/>
    <property type="match status" value="1"/>
</dbReference>
<protein>
    <recommendedName>
        <fullName evidence="3 14">Membrane protein insertase YidC</fullName>
    </recommendedName>
    <alternativeName>
        <fullName evidence="13 14">Foldase YidC</fullName>
    </alternativeName>
    <alternativeName>
        <fullName evidence="14">Membrane protein YidC</fullName>
    </alternativeName>
    <alternativeName>
        <fullName evidence="12 14">membrane integrase YidC</fullName>
    </alternativeName>
</protein>
<feature type="domain" description="Membrane insertase YidC N-terminal" evidence="17">
    <location>
        <begin position="92"/>
        <end position="378"/>
    </location>
</feature>
<keyword evidence="8 14" id="KW-0653">Protein transport</keyword>
<evidence type="ECO:0000256" key="4">
    <source>
        <dbReference type="ARBA" id="ARBA00022448"/>
    </source>
</evidence>
<evidence type="ECO:0000256" key="5">
    <source>
        <dbReference type="ARBA" id="ARBA00022475"/>
    </source>
</evidence>
<accession>A0AA37MA74</accession>
<dbReference type="InterPro" id="IPR028055">
    <property type="entry name" value="YidC/Oxa/ALB_C"/>
</dbReference>
<evidence type="ECO:0000259" key="16">
    <source>
        <dbReference type="Pfam" id="PF02096"/>
    </source>
</evidence>
<evidence type="ECO:0000256" key="1">
    <source>
        <dbReference type="ARBA" id="ARBA00004429"/>
    </source>
</evidence>
<gene>
    <name evidence="14 18" type="primary">yidC</name>
    <name evidence="18" type="ORF">NBEOAGPD_1604</name>
</gene>
<keyword evidence="7 14" id="KW-0812">Transmembrane</keyword>
<evidence type="ECO:0000256" key="10">
    <source>
        <dbReference type="ARBA" id="ARBA00023136"/>
    </source>
</evidence>
<evidence type="ECO:0000256" key="9">
    <source>
        <dbReference type="ARBA" id="ARBA00022989"/>
    </source>
</evidence>
<sequence>MGNDKTNMIVAIALSLVVLLGWNYFVAAPRVEQQRQAALQNQQAQSQAQPPGVSPDGVPSPAPKEGGPAAPVPGTNPSAPEPRDAVLARSPRIRIETPALSGSIALKGGRIDDVKLKGYHETVDDKSPEIVLFSPAGTETPYYAEFGWVGQNAGPLPTNDTLWTASGETLSPGMPITLSWDNGAGLVFRRILAVDDKFMFTVRDEVENKGAGAVTLYPYSLVSRWGKPHTQGYYVLHEGMIGVLGNDGLQEYTYDHLAKEGAYGGANTKGKAWSNVTGGFVGITDKYWAAAAIPDQQTPYTGAFTERTDGRTQVYQASVRADGRSVEPGATLASTQRLFAGAKEVNTINAYEKNLGIKQFDLMIDWGWFHFITKPMFRALDFFFHLFGNFGVSILVVTAILKLFFLPIANRSYVSMAKMKAVQPEMASIRERYKDDKMKQQQAMMELYKKEKINPVAGCWPVLIQIPVFFALYKVLFITIEMRHAPFFGWIQDLAAPDPTSFLNLFGLLPYAAPDFVHLGIWPIIMGITMFVQMKMNPAPPDPVQAQVFTFMPIIFTFMLGSFPAGLVIYWAWNNTLSVIQQYVIMRRNGVKVELWDNLRGTFRRGAGKNAAAKS</sequence>